<evidence type="ECO:0000259" key="5">
    <source>
        <dbReference type="Pfam" id="PF13407"/>
    </source>
</evidence>
<dbReference type="EMBL" id="RZNX01000003">
    <property type="protein sequence ID" value="RUT31669.1"/>
    <property type="molecule type" value="Genomic_DNA"/>
</dbReference>
<proteinExistence type="inferred from homology"/>
<evidence type="ECO:0000256" key="4">
    <source>
        <dbReference type="SAM" id="SignalP"/>
    </source>
</evidence>
<feature type="region of interest" description="Disordered" evidence="3">
    <location>
        <begin position="26"/>
        <end position="72"/>
    </location>
</feature>
<evidence type="ECO:0000313" key="7">
    <source>
        <dbReference type="Proteomes" id="UP000272464"/>
    </source>
</evidence>
<keyword evidence="7" id="KW-1185">Reference proteome</keyword>
<feature type="chain" id="PRO_5039621124" evidence="4">
    <location>
        <begin position="19"/>
        <end position="396"/>
    </location>
</feature>
<dbReference type="GO" id="GO:0030288">
    <property type="term" value="C:outer membrane-bounded periplasmic space"/>
    <property type="evidence" value="ECO:0007669"/>
    <property type="project" value="TreeGrafter"/>
</dbReference>
<dbReference type="InterPro" id="IPR025997">
    <property type="entry name" value="SBP_2_dom"/>
</dbReference>
<feature type="signal peptide" evidence="4">
    <location>
        <begin position="1"/>
        <end position="18"/>
    </location>
</feature>
<accession>A0A3S1DXJ2</accession>
<keyword evidence="4" id="KW-0732">Signal</keyword>
<dbReference type="SUPFAM" id="SSF53822">
    <property type="entry name" value="Periplasmic binding protein-like I"/>
    <property type="match status" value="1"/>
</dbReference>
<dbReference type="OrthoDB" id="7041874at2"/>
<sequence length="396" mass="42901">MKKWLSLMLIVVVIILSACTNEQSSSNQKADVQVNTKDTNNSATTKVSGEENKTAAEKTTGAAGKAGTTGSAELPEKLKKPVRIALVTRITSGSFFNSYNKGVQEQVDAFGGDLKIYDSANDLAKMASNIEAAVNEKVDAILVNNGTAQALEPAVKKALAAGIPVVAYDSDLNLPGVSAINQDDYLLAWQSLKKLAGDLNGKGNIAVLWVAGYLPMERRQVIIDAFKKRYPNIKEVARFGSVTSNTSLDTQAQVEALLKKYPNPGDLNAIYSNWNEFTRGALQALKQAGRTDIKVYGIDLTDEELPLFQDPNSPWQAASATNPGDVGKVQARLAYQKIAGEQVPEDVSIEPHLIDRTVLPKEKISFTDLDKYVPGWGKSDEARSPWMTELEKGLAK</sequence>
<feature type="domain" description="Periplasmic binding protein" evidence="5">
    <location>
        <begin position="84"/>
        <end position="341"/>
    </location>
</feature>
<dbReference type="PANTHER" id="PTHR30036:SF7">
    <property type="entry name" value="ABC TRANSPORTER PERIPLASMIC-BINDING PROTEIN YPHF"/>
    <property type="match status" value="1"/>
</dbReference>
<protein>
    <submittedName>
        <fullName evidence="6">Sugar ABC transporter substrate-binding protein</fullName>
    </submittedName>
</protein>
<dbReference type="Gene3D" id="3.40.50.2300">
    <property type="match status" value="2"/>
</dbReference>
<evidence type="ECO:0000256" key="3">
    <source>
        <dbReference type="SAM" id="MobiDB-lite"/>
    </source>
</evidence>
<name>A0A3S1DXJ2_9BACL</name>
<comment type="similarity">
    <text evidence="2">Belongs to the bacterial solute-binding protein 2 family.</text>
</comment>
<evidence type="ECO:0000313" key="6">
    <source>
        <dbReference type="EMBL" id="RUT31669.1"/>
    </source>
</evidence>
<dbReference type="RefSeq" id="WP_127199050.1">
    <property type="nucleotide sequence ID" value="NZ_RZNX01000003.1"/>
</dbReference>
<organism evidence="6 7">
    <name type="scientific">Paenibacillus zeisoli</name>
    <dbReference type="NCBI Taxonomy" id="2496267"/>
    <lineage>
        <taxon>Bacteria</taxon>
        <taxon>Bacillati</taxon>
        <taxon>Bacillota</taxon>
        <taxon>Bacilli</taxon>
        <taxon>Bacillales</taxon>
        <taxon>Paenibacillaceae</taxon>
        <taxon>Paenibacillus</taxon>
    </lineage>
</organism>
<comment type="subcellular location">
    <subcellularLocation>
        <location evidence="1">Cell envelope</location>
    </subcellularLocation>
</comment>
<dbReference type="PROSITE" id="PS51257">
    <property type="entry name" value="PROKAR_LIPOPROTEIN"/>
    <property type="match status" value="1"/>
</dbReference>
<gene>
    <name evidence="6" type="ORF">EJP77_09770</name>
</gene>
<dbReference type="AlphaFoldDB" id="A0A3S1DXJ2"/>
<feature type="compositionally biased region" description="Low complexity" evidence="3">
    <location>
        <begin position="57"/>
        <end position="70"/>
    </location>
</feature>
<comment type="caution">
    <text evidence="6">The sequence shown here is derived from an EMBL/GenBank/DDBJ whole genome shotgun (WGS) entry which is preliminary data.</text>
</comment>
<dbReference type="InterPro" id="IPR028082">
    <property type="entry name" value="Peripla_BP_I"/>
</dbReference>
<dbReference type="PANTHER" id="PTHR30036">
    <property type="entry name" value="D-XYLOSE-BINDING PERIPLASMIC PROTEIN"/>
    <property type="match status" value="1"/>
</dbReference>
<evidence type="ECO:0000256" key="1">
    <source>
        <dbReference type="ARBA" id="ARBA00004196"/>
    </source>
</evidence>
<evidence type="ECO:0000256" key="2">
    <source>
        <dbReference type="ARBA" id="ARBA00007639"/>
    </source>
</evidence>
<dbReference type="GO" id="GO:0030246">
    <property type="term" value="F:carbohydrate binding"/>
    <property type="evidence" value="ECO:0007669"/>
    <property type="project" value="TreeGrafter"/>
</dbReference>
<dbReference type="Pfam" id="PF13407">
    <property type="entry name" value="Peripla_BP_4"/>
    <property type="match status" value="1"/>
</dbReference>
<dbReference type="CDD" id="cd06305">
    <property type="entry name" value="PBP1_methylthioribose_binding-like"/>
    <property type="match status" value="1"/>
</dbReference>
<reference evidence="6 7" key="1">
    <citation type="submission" date="2018-12" db="EMBL/GenBank/DDBJ databases">
        <authorList>
            <person name="Sun L."/>
            <person name="Chen Z."/>
        </authorList>
    </citation>
    <scope>NUCLEOTIDE SEQUENCE [LARGE SCALE GENOMIC DNA]</scope>
    <source>
        <strain evidence="6 7">3-5-3</strain>
    </source>
</reference>
<dbReference type="InterPro" id="IPR050555">
    <property type="entry name" value="Bact_Solute-Bind_Prot2"/>
</dbReference>
<dbReference type="Proteomes" id="UP000272464">
    <property type="component" value="Unassembled WGS sequence"/>
</dbReference>
<feature type="compositionally biased region" description="Polar residues" evidence="3">
    <location>
        <begin position="26"/>
        <end position="47"/>
    </location>
</feature>